<dbReference type="EMBL" id="FOOX01000003">
    <property type="protein sequence ID" value="SFG26587.1"/>
    <property type="molecule type" value="Genomic_DNA"/>
</dbReference>
<reference evidence="2" key="1">
    <citation type="submission" date="2016-10" db="EMBL/GenBank/DDBJ databases">
        <authorList>
            <person name="Varghese N."/>
            <person name="Submissions S."/>
        </authorList>
    </citation>
    <scope>NUCLEOTIDE SEQUENCE [LARGE SCALE GENOMIC DNA]</scope>
    <source>
        <strain evidence="2">DSM 17038</strain>
    </source>
</reference>
<dbReference type="STRING" id="341036.SAMN05660649_01200"/>
<keyword evidence="2" id="KW-1185">Reference proteome</keyword>
<protein>
    <submittedName>
        <fullName evidence="1">Fe-S-cluster containining protein</fullName>
    </submittedName>
</protein>
<organism evidence="1 2">
    <name type="scientific">Desulfotruncus arcticus DSM 17038</name>
    <dbReference type="NCBI Taxonomy" id="1121424"/>
    <lineage>
        <taxon>Bacteria</taxon>
        <taxon>Bacillati</taxon>
        <taxon>Bacillota</taxon>
        <taxon>Clostridia</taxon>
        <taxon>Eubacteriales</taxon>
        <taxon>Desulfallaceae</taxon>
        <taxon>Desulfotruncus</taxon>
    </lineage>
</organism>
<dbReference type="Pfam" id="PF03692">
    <property type="entry name" value="CxxCxxCC"/>
    <property type="match status" value="1"/>
</dbReference>
<evidence type="ECO:0000313" key="2">
    <source>
        <dbReference type="Proteomes" id="UP000199337"/>
    </source>
</evidence>
<dbReference type="AlphaFoldDB" id="A0A1I2QK36"/>
<dbReference type="InterPro" id="IPR005358">
    <property type="entry name" value="Puta_zinc/iron-chelating_dom"/>
</dbReference>
<proteinExistence type="predicted"/>
<name>A0A1I2QK36_9FIRM</name>
<evidence type="ECO:0000313" key="1">
    <source>
        <dbReference type="EMBL" id="SFG26587.1"/>
    </source>
</evidence>
<dbReference type="OrthoDB" id="9810361at2"/>
<sequence length="246" mass="28610">MLPLIKLHQAVSQAEENGLFDQLNKVYEQVPETECDRCATCCTVPQPAYIIEYLNMFRHVNKNMPEKWPEILSAAVRYYFLELVDINQRCPFLDEHNECSVYEVRPFTCRIFGLMGKPKSNEQALRNMRNLAENYRNQHGIELPAEIVEYQMPECDRVQVKSGQNKKPAELIHLLSADIGQLETLFVPMDIVESQYTFVPYVNHLVLSVVSEGARIRRPRVMKEFLENGQSELLQGYIEKYARTSF</sequence>
<accession>A0A1I2QK36</accession>
<dbReference type="Proteomes" id="UP000199337">
    <property type="component" value="Unassembled WGS sequence"/>
</dbReference>
<gene>
    <name evidence="1" type="ORF">SAMN05660649_01200</name>
</gene>
<dbReference type="RefSeq" id="WP_092469664.1">
    <property type="nucleotide sequence ID" value="NZ_FOOX01000003.1"/>
</dbReference>